<gene>
    <name evidence="1" type="ORF">EWH70_01125</name>
</gene>
<dbReference type="InterPro" id="IPR023375">
    <property type="entry name" value="ADC_dom_sf"/>
</dbReference>
<dbReference type="Gene3D" id="2.40.400.10">
    <property type="entry name" value="Acetoacetate decarboxylase-like"/>
    <property type="match status" value="1"/>
</dbReference>
<sequence length="206" mass="21759">MAAAVSYPPQPWHLAGHAYASVWRVPEAELPPLPEGTRPAVVGGSATVVTAWIDYQPPGQLSYSELLATVTLAAAKPTATITDIWVDSEVSLAGGRELWGIPKDLAVFDFSPGRTFTATAATGSDWIATAAFSDRFGLPLRVPAAFEIVQTLGGALCRTPVRARSAARLASARWNLNPSGALGFLASRTPVLSLHLPGFELHFGQV</sequence>
<protein>
    <submittedName>
        <fullName evidence="1">Acetoacetate decarboxylase</fullName>
    </submittedName>
</protein>
<dbReference type="OrthoDB" id="834556at2"/>
<organism evidence="1 2">
    <name type="scientific">Amycolatopsis suaedae</name>
    <dbReference type="NCBI Taxonomy" id="2510978"/>
    <lineage>
        <taxon>Bacteria</taxon>
        <taxon>Bacillati</taxon>
        <taxon>Actinomycetota</taxon>
        <taxon>Actinomycetes</taxon>
        <taxon>Pseudonocardiales</taxon>
        <taxon>Pseudonocardiaceae</taxon>
        <taxon>Amycolatopsis</taxon>
    </lineage>
</organism>
<evidence type="ECO:0000313" key="1">
    <source>
        <dbReference type="EMBL" id="RZQ66103.1"/>
    </source>
</evidence>
<dbReference type="AlphaFoldDB" id="A0A4Q7JGB9"/>
<dbReference type="Proteomes" id="UP000292003">
    <property type="component" value="Unassembled WGS sequence"/>
</dbReference>
<dbReference type="GO" id="GO:0016829">
    <property type="term" value="F:lyase activity"/>
    <property type="evidence" value="ECO:0007669"/>
    <property type="project" value="InterPro"/>
</dbReference>
<dbReference type="SUPFAM" id="SSF160104">
    <property type="entry name" value="Acetoacetate decarboxylase-like"/>
    <property type="match status" value="1"/>
</dbReference>
<dbReference type="Pfam" id="PF06314">
    <property type="entry name" value="ADC"/>
    <property type="match status" value="1"/>
</dbReference>
<accession>A0A4Q7JGB9</accession>
<evidence type="ECO:0000313" key="2">
    <source>
        <dbReference type="Proteomes" id="UP000292003"/>
    </source>
</evidence>
<reference evidence="1 2" key="1">
    <citation type="submission" date="2019-02" db="EMBL/GenBank/DDBJ databases">
        <title>Draft genome sequence of Amycolatopsis sp. 8-3EHSu isolated from roots of Suaeda maritima.</title>
        <authorList>
            <person name="Duangmal K."/>
            <person name="Chantavorakit T."/>
        </authorList>
    </citation>
    <scope>NUCLEOTIDE SEQUENCE [LARGE SCALE GENOMIC DNA]</scope>
    <source>
        <strain evidence="1 2">8-3EHSu</strain>
    </source>
</reference>
<keyword evidence="2" id="KW-1185">Reference proteome</keyword>
<proteinExistence type="predicted"/>
<comment type="caution">
    <text evidence="1">The sequence shown here is derived from an EMBL/GenBank/DDBJ whole genome shotgun (WGS) entry which is preliminary data.</text>
</comment>
<dbReference type="InterPro" id="IPR010451">
    <property type="entry name" value="Acetoacetate_decarboxylase"/>
</dbReference>
<dbReference type="EMBL" id="SFCC01000001">
    <property type="protein sequence ID" value="RZQ66103.1"/>
    <property type="molecule type" value="Genomic_DNA"/>
</dbReference>
<name>A0A4Q7JGB9_9PSEU</name>